<name>A0AAV0EWX0_9ASTE</name>
<keyword evidence="1" id="KW-0812">Transmembrane</keyword>
<organism evidence="2 3">
    <name type="scientific">Cuscuta epithymum</name>
    <dbReference type="NCBI Taxonomy" id="186058"/>
    <lineage>
        <taxon>Eukaryota</taxon>
        <taxon>Viridiplantae</taxon>
        <taxon>Streptophyta</taxon>
        <taxon>Embryophyta</taxon>
        <taxon>Tracheophyta</taxon>
        <taxon>Spermatophyta</taxon>
        <taxon>Magnoliopsida</taxon>
        <taxon>eudicotyledons</taxon>
        <taxon>Gunneridae</taxon>
        <taxon>Pentapetalae</taxon>
        <taxon>asterids</taxon>
        <taxon>lamiids</taxon>
        <taxon>Solanales</taxon>
        <taxon>Convolvulaceae</taxon>
        <taxon>Cuscuteae</taxon>
        <taxon>Cuscuta</taxon>
        <taxon>Cuscuta subgen. Cuscuta</taxon>
    </lineage>
</organism>
<keyword evidence="1" id="KW-1133">Transmembrane helix</keyword>
<protein>
    <submittedName>
        <fullName evidence="2">Uncharacterized protein</fullName>
    </submittedName>
</protein>
<evidence type="ECO:0000313" key="2">
    <source>
        <dbReference type="EMBL" id="CAH9127714.1"/>
    </source>
</evidence>
<sequence length="125" mass="14017">MKTPPRYNIHPKWVEDLGESKEKQFEVEGVKKNLDFCLKNSENEALSCFSVALMCFCRFVKLYSPDLLQFTATSMLIFTIFGFAGISNSLCSLVGLTHELGCSSVDHGTLPLLTVHKFYKIVSVS</sequence>
<dbReference type="Proteomes" id="UP001152523">
    <property type="component" value="Unassembled WGS sequence"/>
</dbReference>
<evidence type="ECO:0000256" key="1">
    <source>
        <dbReference type="SAM" id="Phobius"/>
    </source>
</evidence>
<keyword evidence="1" id="KW-0472">Membrane</keyword>
<evidence type="ECO:0000313" key="3">
    <source>
        <dbReference type="Proteomes" id="UP001152523"/>
    </source>
</evidence>
<proteinExistence type="predicted"/>
<feature type="transmembrane region" description="Helical" evidence="1">
    <location>
        <begin position="67"/>
        <end position="86"/>
    </location>
</feature>
<gene>
    <name evidence="2" type="ORF">CEPIT_LOCUS28536</name>
</gene>
<accession>A0AAV0EWX0</accession>
<keyword evidence="3" id="KW-1185">Reference proteome</keyword>
<reference evidence="2" key="1">
    <citation type="submission" date="2022-07" db="EMBL/GenBank/DDBJ databases">
        <authorList>
            <person name="Macas J."/>
            <person name="Novak P."/>
            <person name="Neumann P."/>
        </authorList>
    </citation>
    <scope>NUCLEOTIDE SEQUENCE</scope>
</reference>
<dbReference type="EMBL" id="CAMAPF010000948">
    <property type="protein sequence ID" value="CAH9127714.1"/>
    <property type="molecule type" value="Genomic_DNA"/>
</dbReference>
<comment type="caution">
    <text evidence="2">The sequence shown here is derived from an EMBL/GenBank/DDBJ whole genome shotgun (WGS) entry which is preliminary data.</text>
</comment>
<dbReference type="AlphaFoldDB" id="A0AAV0EWX0"/>